<feature type="transmembrane region" description="Helical" evidence="1">
    <location>
        <begin position="156"/>
        <end position="175"/>
    </location>
</feature>
<dbReference type="Pfam" id="PF20530">
    <property type="entry name" value="DUF6745"/>
    <property type="match status" value="1"/>
</dbReference>
<keyword evidence="1" id="KW-1133">Transmembrane helix</keyword>
<evidence type="ECO:0000259" key="2">
    <source>
        <dbReference type="Pfam" id="PF20530"/>
    </source>
</evidence>
<accession>A0ABV7YP89</accession>
<gene>
    <name evidence="3" type="ORF">ACFOUW_38965</name>
</gene>
<dbReference type="RefSeq" id="WP_205116027.1">
    <property type="nucleotide sequence ID" value="NZ_JAFBCM010000001.1"/>
</dbReference>
<dbReference type="InterPro" id="IPR046633">
    <property type="entry name" value="DUF6745"/>
</dbReference>
<feature type="domain" description="DUF6745" evidence="2">
    <location>
        <begin position="282"/>
        <end position="477"/>
    </location>
</feature>
<keyword evidence="1" id="KW-0472">Membrane</keyword>
<sequence>MAQPPERLTKQQLGQAAATTARWSRVAICTDEADFPEFERGAQALYAANDLPWPDRVVRVSSPIVGALAAPIADWLLTRRRGALRRRGAPLVDRLVRRTLRRSRVDDNARQAVTDAVMRAVGLPVPSREPKAAPVRVDPVVNEFQDALSLAAGTSLGIGALVGCVGAFVLARFQFDLSTGWAVVLGLVAGTVIGGLAALVLSGLVNGIIAAYRGEPTFETSTLRGARPWTAGDQVDATIVRPLEALGEAINGAVSEAVDAAVAGAVRFGWIDRAFPAPRPMVGQWDVAQLARAEFVGTLGAAEALTSTVGWWWPHRSFVLVTDRPGLLHLDPDDSLRPHCEDDPAIVWRDGWSLWFVHGVRVTQQIVEAPGTLRVDRITYEENAEVRRVMIDRYGTEKYLRAAEGKLVQQDDFGELWQLRHGAEPLQFVKVVNSTPEPDGTFRDYWLRVPPEVTTAHEAVAWTFGFTPEEYRPQRQT</sequence>
<dbReference type="Proteomes" id="UP001595699">
    <property type="component" value="Unassembled WGS sequence"/>
</dbReference>
<organism evidence="3 4">
    <name type="scientific">Tenggerimyces flavus</name>
    <dbReference type="NCBI Taxonomy" id="1708749"/>
    <lineage>
        <taxon>Bacteria</taxon>
        <taxon>Bacillati</taxon>
        <taxon>Actinomycetota</taxon>
        <taxon>Actinomycetes</taxon>
        <taxon>Propionibacteriales</taxon>
        <taxon>Nocardioidaceae</taxon>
        <taxon>Tenggerimyces</taxon>
    </lineage>
</organism>
<name>A0ABV7YP89_9ACTN</name>
<keyword evidence="1" id="KW-0812">Transmembrane</keyword>
<reference evidence="4" key="1">
    <citation type="journal article" date="2019" name="Int. J. Syst. Evol. Microbiol.">
        <title>The Global Catalogue of Microorganisms (GCM) 10K type strain sequencing project: providing services to taxonomists for standard genome sequencing and annotation.</title>
        <authorList>
            <consortium name="The Broad Institute Genomics Platform"/>
            <consortium name="The Broad Institute Genome Sequencing Center for Infectious Disease"/>
            <person name="Wu L."/>
            <person name="Ma J."/>
        </authorList>
    </citation>
    <scope>NUCLEOTIDE SEQUENCE [LARGE SCALE GENOMIC DNA]</scope>
    <source>
        <strain evidence="4">CGMCC 4.7241</strain>
    </source>
</reference>
<evidence type="ECO:0000313" key="3">
    <source>
        <dbReference type="EMBL" id="MFC3766862.1"/>
    </source>
</evidence>
<evidence type="ECO:0000313" key="4">
    <source>
        <dbReference type="Proteomes" id="UP001595699"/>
    </source>
</evidence>
<proteinExistence type="predicted"/>
<protein>
    <submittedName>
        <fullName evidence="3">DUF6745 domain-containing protein</fullName>
    </submittedName>
</protein>
<feature type="transmembrane region" description="Helical" evidence="1">
    <location>
        <begin position="181"/>
        <end position="205"/>
    </location>
</feature>
<dbReference type="EMBL" id="JBHRZH010000062">
    <property type="protein sequence ID" value="MFC3766862.1"/>
    <property type="molecule type" value="Genomic_DNA"/>
</dbReference>
<evidence type="ECO:0000256" key="1">
    <source>
        <dbReference type="SAM" id="Phobius"/>
    </source>
</evidence>
<comment type="caution">
    <text evidence="3">The sequence shown here is derived from an EMBL/GenBank/DDBJ whole genome shotgun (WGS) entry which is preliminary data.</text>
</comment>
<keyword evidence="4" id="KW-1185">Reference proteome</keyword>